<name>A0ABT3RU67_9BACT</name>
<evidence type="ECO:0000313" key="2">
    <source>
        <dbReference type="EMBL" id="MCX2745325.1"/>
    </source>
</evidence>
<comment type="caution">
    <text evidence="2">The sequence shown here is derived from an EMBL/GenBank/DDBJ whole genome shotgun (WGS) entry which is preliminary data.</text>
</comment>
<reference evidence="2 3" key="1">
    <citation type="submission" date="2022-11" db="EMBL/GenBank/DDBJ databases">
        <title>The characterization of three novel Bacteroidetes species and genomic analysis of their roles in tidal elemental geochemical cycles.</title>
        <authorList>
            <person name="Ma K."/>
        </authorList>
    </citation>
    <scope>NUCLEOTIDE SEQUENCE [LARGE SCALE GENOMIC DNA]</scope>
    <source>
        <strain evidence="2 3">M17</strain>
    </source>
</reference>
<organism evidence="2 3">
    <name type="scientific">Mangrovivirga halotolerans</name>
    <dbReference type="NCBI Taxonomy" id="2993936"/>
    <lineage>
        <taxon>Bacteria</taxon>
        <taxon>Pseudomonadati</taxon>
        <taxon>Bacteroidota</taxon>
        <taxon>Cytophagia</taxon>
        <taxon>Cytophagales</taxon>
        <taxon>Mangrovivirgaceae</taxon>
        <taxon>Mangrovivirga</taxon>
    </lineage>
</organism>
<sequence>MTENEQHKKDAVLISVGLSSQLIAASLAFIAITGGIVTFVLTNRTPTCWFYTLYSFALIAFVVSMYFGGKGIQLVKKSGESGNWKTKDNIDPNWFDYQTKSILFGIVIAVFLPFTGEPKEKKNDELKQIIEILKLELNLKSESVEQNLTSDSLRNIKLIEIEKRIEKLESKAPNKENISTLPNKH</sequence>
<keyword evidence="1" id="KW-1133">Transmembrane helix</keyword>
<evidence type="ECO:0000256" key="1">
    <source>
        <dbReference type="SAM" id="Phobius"/>
    </source>
</evidence>
<dbReference type="RefSeq" id="WP_266057882.1">
    <property type="nucleotide sequence ID" value="NZ_JAPFQN010000009.1"/>
</dbReference>
<accession>A0ABT3RU67</accession>
<feature type="transmembrane region" description="Helical" evidence="1">
    <location>
        <begin position="49"/>
        <end position="68"/>
    </location>
</feature>
<keyword evidence="1" id="KW-0812">Transmembrane</keyword>
<protein>
    <submittedName>
        <fullName evidence="2">Uncharacterized protein</fullName>
    </submittedName>
</protein>
<dbReference type="EMBL" id="JAPFQN010000009">
    <property type="protein sequence ID" value="MCX2745325.1"/>
    <property type="molecule type" value="Genomic_DNA"/>
</dbReference>
<feature type="transmembrane region" description="Helical" evidence="1">
    <location>
        <begin position="12"/>
        <end position="37"/>
    </location>
</feature>
<gene>
    <name evidence="2" type="ORF">OO013_15715</name>
</gene>
<evidence type="ECO:0000313" key="3">
    <source>
        <dbReference type="Proteomes" id="UP001209885"/>
    </source>
</evidence>
<proteinExistence type="predicted"/>
<keyword evidence="1" id="KW-0472">Membrane</keyword>
<keyword evidence="3" id="KW-1185">Reference proteome</keyword>
<dbReference type="Proteomes" id="UP001209885">
    <property type="component" value="Unassembled WGS sequence"/>
</dbReference>